<accession>A0A8J2KXJ9</accession>
<name>A0A8J2KXJ9_9HEXA</name>
<dbReference type="Proteomes" id="UP000708208">
    <property type="component" value="Unassembled WGS sequence"/>
</dbReference>
<evidence type="ECO:0000313" key="1">
    <source>
        <dbReference type="EMBL" id="CAG7823381.1"/>
    </source>
</evidence>
<sequence length="68" mass="7445">MPRNGVGQLIHVEQASKSFKDKSALITTLFELKTSLKPDRHAFERDSLQYIIDVLANGGVQSDASNAS</sequence>
<reference evidence="1" key="1">
    <citation type="submission" date="2021-06" db="EMBL/GenBank/DDBJ databases">
        <authorList>
            <person name="Hodson N. C."/>
            <person name="Mongue J. A."/>
            <person name="Jaron S. K."/>
        </authorList>
    </citation>
    <scope>NUCLEOTIDE SEQUENCE</scope>
</reference>
<dbReference type="AlphaFoldDB" id="A0A8J2KXJ9"/>
<comment type="caution">
    <text evidence="1">The sequence shown here is derived from an EMBL/GenBank/DDBJ whole genome shotgun (WGS) entry which is preliminary data.</text>
</comment>
<evidence type="ECO:0000313" key="2">
    <source>
        <dbReference type="Proteomes" id="UP000708208"/>
    </source>
</evidence>
<proteinExistence type="predicted"/>
<keyword evidence="2" id="KW-1185">Reference proteome</keyword>
<dbReference type="EMBL" id="CAJVCH010529317">
    <property type="protein sequence ID" value="CAG7823381.1"/>
    <property type="molecule type" value="Genomic_DNA"/>
</dbReference>
<gene>
    <name evidence="1" type="ORF">AFUS01_LOCUS33602</name>
</gene>
<organism evidence="1 2">
    <name type="scientific">Allacma fusca</name>
    <dbReference type="NCBI Taxonomy" id="39272"/>
    <lineage>
        <taxon>Eukaryota</taxon>
        <taxon>Metazoa</taxon>
        <taxon>Ecdysozoa</taxon>
        <taxon>Arthropoda</taxon>
        <taxon>Hexapoda</taxon>
        <taxon>Collembola</taxon>
        <taxon>Symphypleona</taxon>
        <taxon>Sminthuridae</taxon>
        <taxon>Allacma</taxon>
    </lineage>
</organism>
<protein>
    <submittedName>
        <fullName evidence="1">Uncharacterized protein</fullName>
    </submittedName>
</protein>